<organism evidence="1 2">
    <name type="scientific">Epidermidibacterium keratini</name>
    <dbReference type="NCBI Taxonomy" id="1891644"/>
    <lineage>
        <taxon>Bacteria</taxon>
        <taxon>Bacillati</taxon>
        <taxon>Actinomycetota</taxon>
        <taxon>Actinomycetes</taxon>
        <taxon>Sporichthyales</taxon>
        <taxon>Sporichthyaceae</taxon>
        <taxon>Epidermidibacterium</taxon>
    </lineage>
</organism>
<evidence type="ECO:0000313" key="2">
    <source>
        <dbReference type="Proteomes" id="UP000463857"/>
    </source>
</evidence>
<accession>A0A7L4YMP4</accession>
<keyword evidence="2" id="KW-1185">Reference proteome</keyword>
<dbReference type="InParanoid" id="A0A7L4YMP4"/>
<dbReference type="OrthoDB" id="3784885at2"/>
<evidence type="ECO:0000313" key="1">
    <source>
        <dbReference type="EMBL" id="QHC00089.1"/>
    </source>
</evidence>
<reference evidence="1 2" key="1">
    <citation type="journal article" date="2018" name="Int. J. Syst. Evol. Microbiol.">
        <title>Epidermidibacterium keratini gen. nov., sp. nov., a member of the family Sporichthyaceae, isolated from keratin epidermis.</title>
        <authorList>
            <person name="Lee D.G."/>
            <person name="Trujillo M.E."/>
            <person name="Kang S."/>
            <person name="Nam J.J."/>
            <person name="Kim Y.J."/>
        </authorList>
    </citation>
    <scope>NUCLEOTIDE SEQUENCE [LARGE SCALE GENOMIC DNA]</scope>
    <source>
        <strain evidence="1 2">EPI-7</strain>
    </source>
</reference>
<dbReference type="AlphaFoldDB" id="A0A7L4YMP4"/>
<dbReference type="InterPro" id="IPR023850">
    <property type="entry name" value="MftB"/>
</dbReference>
<dbReference type="Pfam" id="PF26520">
    <property type="entry name" value="MftB_chaperone"/>
    <property type="match status" value="1"/>
</dbReference>
<dbReference type="KEGG" id="eke:EK0264_07235"/>
<dbReference type="NCBIfam" id="TIGR03967">
    <property type="entry name" value="mycofact_MftB"/>
    <property type="match status" value="1"/>
</dbReference>
<proteinExistence type="predicted"/>
<sequence length="102" mass="11434">MRRLLGRSCMDTTRPWALHEAVSVRPEPFGALLYHFGNRKLSFLKDRRLLELVRALPEHDSVDAAMAATDIGADDRARFTRALESLVASDIVVPRTSLEESA</sequence>
<gene>
    <name evidence="1" type="primary">mftB</name>
    <name evidence="1" type="ORF">EK0264_07235</name>
</gene>
<dbReference type="EMBL" id="CP047156">
    <property type="protein sequence ID" value="QHC00089.1"/>
    <property type="molecule type" value="Genomic_DNA"/>
</dbReference>
<protein>
    <submittedName>
        <fullName evidence="1">Mycofactocin biosynthesis chaperone MftB</fullName>
    </submittedName>
</protein>
<name>A0A7L4YMP4_9ACTN</name>
<dbReference type="Proteomes" id="UP000463857">
    <property type="component" value="Chromosome"/>
</dbReference>